<dbReference type="FunFam" id="3.30.310.10:FF:000009">
    <property type="entry name" value="TatA box-binding protein-like protein 1"/>
    <property type="match status" value="1"/>
</dbReference>
<sequence>QKQVGMIEKENGEMVSNGSSTNGSALESSSKEEKESHEPQKEVDIILNNVVCNFSVRCHLNLKQIAQTGCNVEYHKAMAMLIMKFRRPRCTASIWSSGKVTMTGATTESEAKVGARRCARTLQKLGFNVKFTNYRIVNVLATCTMPFAIKIAEFASAHPRIASYEPELHPGVTYKMKDIRATLKIFSTGSITITAPKVETVQTAVEEAYNLVYDFKNERRPEDLEHHPLAMRKRIRAEAEEDEPLTERKKGRNETSQ</sequence>
<feature type="region of interest" description="Disordered" evidence="11">
    <location>
        <begin position="1"/>
        <end position="40"/>
    </location>
</feature>
<keyword evidence="5" id="KW-0805">Transcription regulation</keyword>
<feature type="non-terminal residue" evidence="12">
    <location>
        <position position="257"/>
    </location>
</feature>
<dbReference type="GO" id="GO:0003677">
    <property type="term" value="F:DNA binding"/>
    <property type="evidence" value="ECO:0007669"/>
    <property type="project" value="UniProtKB-KW"/>
</dbReference>
<accession>A0A8J2JZS1</accession>
<comment type="similarity">
    <text evidence="3">Belongs to the TBP family.</text>
</comment>
<evidence type="ECO:0000313" key="13">
    <source>
        <dbReference type="Proteomes" id="UP000708208"/>
    </source>
</evidence>
<dbReference type="OrthoDB" id="2127950at2759"/>
<evidence type="ECO:0000256" key="11">
    <source>
        <dbReference type="SAM" id="MobiDB-lite"/>
    </source>
</evidence>
<proteinExistence type="inferred from homology"/>
<dbReference type="CDD" id="cd04517">
    <property type="entry name" value="TLF"/>
    <property type="match status" value="1"/>
</dbReference>
<feature type="region of interest" description="Disordered" evidence="11">
    <location>
        <begin position="224"/>
        <end position="257"/>
    </location>
</feature>
<protein>
    <recommendedName>
        <fullName evidence="9">TATA box-binding protein-like 1</fullName>
    </recommendedName>
    <alternativeName>
        <fullName evidence="10">TBP-like factor</fullName>
    </alternativeName>
</protein>
<dbReference type="Pfam" id="PF00352">
    <property type="entry name" value="TBP"/>
    <property type="match status" value="2"/>
</dbReference>
<keyword evidence="8" id="KW-0539">Nucleus</keyword>
<keyword evidence="13" id="KW-1185">Reference proteome</keyword>
<evidence type="ECO:0000313" key="12">
    <source>
        <dbReference type="EMBL" id="CAG7728354.1"/>
    </source>
</evidence>
<evidence type="ECO:0000256" key="1">
    <source>
        <dbReference type="ARBA" id="ARBA00004123"/>
    </source>
</evidence>
<evidence type="ECO:0000256" key="7">
    <source>
        <dbReference type="ARBA" id="ARBA00023163"/>
    </source>
</evidence>
<gene>
    <name evidence="12" type="ORF">AFUS01_LOCUS17140</name>
</gene>
<dbReference type="Proteomes" id="UP000708208">
    <property type="component" value="Unassembled WGS sequence"/>
</dbReference>
<evidence type="ECO:0000256" key="5">
    <source>
        <dbReference type="ARBA" id="ARBA00023015"/>
    </source>
</evidence>
<evidence type="ECO:0000256" key="6">
    <source>
        <dbReference type="ARBA" id="ARBA00023125"/>
    </source>
</evidence>
<dbReference type="GO" id="GO:0005737">
    <property type="term" value="C:cytoplasm"/>
    <property type="evidence" value="ECO:0007669"/>
    <property type="project" value="UniProtKB-SubCell"/>
</dbReference>
<evidence type="ECO:0000256" key="2">
    <source>
        <dbReference type="ARBA" id="ARBA00004496"/>
    </source>
</evidence>
<comment type="caution">
    <text evidence="12">The sequence shown here is derived from an EMBL/GenBank/DDBJ whole genome shotgun (WGS) entry which is preliminary data.</text>
</comment>
<reference evidence="12" key="1">
    <citation type="submission" date="2021-06" db="EMBL/GenBank/DDBJ databases">
        <authorList>
            <person name="Hodson N. C."/>
            <person name="Mongue J. A."/>
            <person name="Jaron S. K."/>
        </authorList>
    </citation>
    <scope>NUCLEOTIDE SEQUENCE</scope>
</reference>
<dbReference type="PANTHER" id="PTHR10126">
    <property type="entry name" value="TATA-BOX BINDING PROTEIN"/>
    <property type="match status" value="1"/>
</dbReference>
<evidence type="ECO:0000256" key="3">
    <source>
        <dbReference type="ARBA" id="ARBA00005560"/>
    </source>
</evidence>
<dbReference type="InterPro" id="IPR000814">
    <property type="entry name" value="TBP"/>
</dbReference>
<feature type="compositionally biased region" description="Basic and acidic residues" evidence="11">
    <location>
        <begin position="29"/>
        <end position="40"/>
    </location>
</feature>
<keyword evidence="6" id="KW-0238">DNA-binding</keyword>
<dbReference type="EMBL" id="CAJVCH010162430">
    <property type="protein sequence ID" value="CAG7728354.1"/>
    <property type="molecule type" value="Genomic_DNA"/>
</dbReference>
<evidence type="ECO:0000256" key="9">
    <source>
        <dbReference type="ARBA" id="ARBA00023474"/>
    </source>
</evidence>
<comment type="subcellular location">
    <subcellularLocation>
        <location evidence="2">Cytoplasm</location>
    </subcellularLocation>
    <subcellularLocation>
        <location evidence="1">Nucleus</location>
    </subcellularLocation>
</comment>
<name>A0A8J2JZS1_9HEXA</name>
<organism evidence="12 13">
    <name type="scientific">Allacma fusca</name>
    <dbReference type="NCBI Taxonomy" id="39272"/>
    <lineage>
        <taxon>Eukaryota</taxon>
        <taxon>Metazoa</taxon>
        <taxon>Ecdysozoa</taxon>
        <taxon>Arthropoda</taxon>
        <taxon>Hexapoda</taxon>
        <taxon>Collembola</taxon>
        <taxon>Symphypleona</taxon>
        <taxon>Sminthuridae</taxon>
        <taxon>Allacma</taxon>
    </lineage>
</organism>
<evidence type="ECO:0000256" key="4">
    <source>
        <dbReference type="ARBA" id="ARBA00022490"/>
    </source>
</evidence>
<keyword evidence="4" id="KW-0963">Cytoplasm</keyword>
<dbReference type="InterPro" id="IPR015445">
    <property type="entry name" value="TBP-like"/>
</dbReference>
<feature type="compositionally biased region" description="Polar residues" evidence="11">
    <location>
        <begin position="14"/>
        <end position="26"/>
    </location>
</feature>
<dbReference type="GO" id="GO:0006352">
    <property type="term" value="P:DNA-templated transcription initiation"/>
    <property type="evidence" value="ECO:0007669"/>
    <property type="project" value="InterPro"/>
</dbReference>
<evidence type="ECO:0000256" key="10">
    <source>
        <dbReference type="ARBA" id="ARBA00033173"/>
    </source>
</evidence>
<dbReference type="FunFam" id="3.30.310.10:FF:000005">
    <property type="entry name" value="TATA box-binding protein-like 1"/>
    <property type="match status" value="1"/>
</dbReference>
<dbReference type="AlphaFoldDB" id="A0A8J2JZS1"/>
<dbReference type="GO" id="GO:0005634">
    <property type="term" value="C:nucleus"/>
    <property type="evidence" value="ECO:0007669"/>
    <property type="project" value="UniProtKB-SubCell"/>
</dbReference>
<keyword evidence="7" id="KW-0804">Transcription</keyword>
<evidence type="ECO:0000256" key="8">
    <source>
        <dbReference type="ARBA" id="ARBA00023242"/>
    </source>
</evidence>